<evidence type="ECO:0000256" key="1">
    <source>
        <dbReference type="SAM" id="Phobius"/>
    </source>
</evidence>
<feature type="transmembrane region" description="Helical" evidence="1">
    <location>
        <begin position="59"/>
        <end position="77"/>
    </location>
</feature>
<gene>
    <name evidence="2" type="ordered locus">KNP414_04294</name>
</gene>
<proteinExistence type="predicted"/>
<dbReference type="AlphaFoldDB" id="F8FJH6"/>
<organism evidence="2 3">
    <name type="scientific">Paenibacillus mucilaginosus (strain KNP414)</name>
    <dbReference type="NCBI Taxonomy" id="1036673"/>
    <lineage>
        <taxon>Bacteria</taxon>
        <taxon>Bacillati</taxon>
        <taxon>Bacillota</taxon>
        <taxon>Bacilli</taxon>
        <taxon>Bacillales</taxon>
        <taxon>Paenibacillaceae</taxon>
        <taxon>Paenibacillus</taxon>
    </lineage>
</organism>
<evidence type="ECO:0000313" key="2">
    <source>
        <dbReference type="EMBL" id="AEI42826.1"/>
    </source>
</evidence>
<dbReference type="EMBL" id="CP002869">
    <property type="protein sequence ID" value="AEI42826.1"/>
    <property type="molecule type" value="Genomic_DNA"/>
</dbReference>
<name>F8FJH6_PAEMK</name>
<protein>
    <submittedName>
        <fullName evidence="2">Uncharacterized protein</fullName>
    </submittedName>
</protein>
<evidence type="ECO:0000313" key="3">
    <source>
        <dbReference type="Proteomes" id="UP000006620"/>
    </source>
</evidence>
<reference evidence="3" key="1">
    <citation type="submission" date="2011-06" db="EMBL/GenBank/DDBJ databases">
        <title>Complete genome sequence of Paenibacillus mucilaginosus KNP414.</title>
        <authorList>
            <person name="Wang J."/>
            <person name="Hu S."/>
            <person name="Hu X."/>
            <person name="Zhang B."/>
            <person name="Dong D."/>
            <person name="Zhang S."/>
            <person name="Zhao K."/>
            <person name="Wu D."/>
        </authorList>
    </citation>
    <scope>NUCLEOTIDE SEQUENCE [LARGE SCALE GENOMIC DNA]</scope>
    <source>
        <strain evidence="3">KNP414</strain>
    </source>
</reference>
<dbReference type="HOGENOM" id="CLU_2155854_0_0_9"/>
<accession>F8FJH6</accession>
<dbReference type="KEGG" id="pms:KNP414_04294"/>
<keyword evidence="1" id="KW-0472">Membrane</keyword>
<reference evidence="2 3" key="2">
    <citation type="journal article" date="2013" name="Genome Announc.">
        <title>Genome Sequence of Growth-Improving Paenibacillus mucilaginosus Strain KNP414.</title>
        <authorList>
            <person name="Lu J.J."/>
            <person name="Wang J.F."/>
            <person name="Hu X.F."/>
        </authorList>
    </citation>
    <scope>NUCLEOTIDE SEQUENCE [LARGE SCALE GENOMIC DNA]</scope>
    <source>
        <strain evidence="2 3">KNP414</strain>
    </source>
</reference>
<sequence length="111" mass="12709">MVRKKSIITLIFIITFVFLMVFVPLMVFLEHVRGWILLDNSPSGEKLINKIVYLLNPSFPFSASCYLITILILLALYGAKEIKVILMISLIPALTILIIGTLIVYKYSWFL</sequence>
<keyword evidence="1" id="KW-1133">Transmembrane helix</keyword>
<dbReference type="Proteomes" id="UP000006620">
    <property type="component" value="Chromosome"/>
</dbReference>
<dbReference type="RefSeq" id="WP_013917980.1">
    <property type="nucleotide sequence ID" value="NC_015690.1"/>
</dbReference>
<feature type="transmembrane region" description="Helical" evidence="1">
    <location>
        <begin position="7"/>
        <end position="29"/>
    </location>
</feature>
<feature type="transmembrane region" description="Helical" evidence="1">
    <location>
        <begin position="84"/>
        <end position="105"/>
    </location>
</feature>
<keyword evidence="1" id="KW-0812">Transmembrane</keyword>